<evidence type="ECO:0000256" key="8">
    <source>
        <dbReference type="HAMAP-Rule" id="MF_00140"/>
    </source>
</evidence>
<keyword evidence="6 8" id="KW-0030">Aminoacyl-tRNA synthetase</keyword>
<dbReference type="Gene3D" id="1.10.240.10">
    <property type="entry name" value="Tyrosyl-Transfer RNA Synthetase"/>
    <property type="match status" value="1"/>
</dbReference>
<comment type="catalytic activity">
    <reaction evidence="7 8">
        <text>tRNA(Trp) + L-tryptophan + ATP = L-tryptophyl-tRNA(Trp) + AMP + diphosphate + H(+)</text>
        <dbReference type="Rhea" id="RHEA:24080"/>
        <dbReference type="Rhea" id="RHEA-COMP:9671"/>
        <dbReference type="Rhea" id="RHEA-COMP:9705"/>
        <dbReference type="ChEBI" id="CHEBI:15378"/>
        <dbReference type="ChEBI" id="CHEBI:30616"/>
        <dbReference type="ChEBI" id="CHEBI:33019"/>
        <dbReference type="ChEBI" id="CHEBI:57912"/>
        <dbReference type="ChEBI" id="CHEBI:78442"/>
        <dbReference type="ChEBI" id="CHEBI:78535"/>
        <dbReference type="ChEBI" id="CHEBI:456215"/>
        <dbReference type="EC" id="6.1.1.2"/>
    </reaction>
</comment>
<name>A0A2M7Q8J3_9BACT</name>
<dbReference type="PANTHER" id="PTHR43766">
    <property type="entry name" value="TRYPTOPHAN--TRNA LIGASE, MITOCHONDRIAL"/>
    <property type="match status" value="1"/>
</dbReference>
<dbReference type="InterPro" id="IPR002306">
    <property type="entry name" value="Trp-tRNA-ligase"/>
</dbReference>
<organism evidence="10 11">
    <name type="scientific">Candidatus Wolfebacteria bacterium CG_4_10_14_0_8_um_filter_37_11</name>
    <dbReference type="NCBI Taxonomy" id="1975062"/>
    <lineage>
        <taxon>Bacteria</taxon>
        <taxon>Candidatus Wolfeibacteriota</taxon>
    </lineage>
</organism>
<sequence>MSTVSKDKIVFSAAQPSGGLHIGNYLGAIKQWLELQNQHKCIFSIVDYHALTVYQSPENLRNKILETAMIYLAVGIDPQKSTIFIQSDVAEHTELAWILNTIAKIPELELMTQFKDKAKRFRNKINVGLFDYPVLMAADILLYKTDLVPVGEDQKQHVEFTRTIARRFNNLYGETFIIPQVIAQKEGARIMGLDDPTKKMSKSAENPFNYLVLTDEPDLIKEKIKRAVTDSGKEIIYDKKKKPGVSNLLGIYSLLSEKPVKKLEKEYRGKNYGEFKKDLANVVVEFLLPFQKEFKKLKENPKEVMGILKEGEKKARAIAQKTMIEVKNKIGLDY</sequence>
<keyword evidence="2 8" id="KW-0436">Ligase</keyword>
<dbReference type="InterPro" id="IPR002305">
    <property type="entry name" value="aa-tRNA-synth_Ic"/>
</dbReference>
<evidence type="ECO:0000256" key="2">
    <source>
        <dbReference type="ARBA" id="ARBA00022598"/>
    </source>
</evidence>
<gene>
    <name evidence="8 10" type="primary">trpS</name>
    <name evidence="10" type="ORF">COY96_00195</name>
</gene>
<feature type="binding site" evidence="8">
    <location>
        <position position="190"/>
    </location>
    <ligand>
        <name>ATP</name>
        <dbReference type="ChEBI" id="CHEBI:30616"/>
    </ligand>
</feature>
<keyword evidence="4 8" id="KW-0067">ATP-binding</keyword>
<comment type="function">
    <text evidence="8">Catalyzes the attachment of tryptophan to tRNA(Trp).</text>
</comment>
<evidence type="ECO:0000256" key="4">
    <source>
        <dbReference type="ARBA" id="ARBA00022840"/>
    </source>
</evidence>
<dbReference type="PROSITE" id="PS00178">
    <property type="entry name" value="AA_TRNA_LIGASE_I"/>
    <property type="match status" value="1"/>
</dbReference>
<feature type="binding site" evidence="8">
    <location>
        <position position="139"/>
    </location>
    <ligand>
        <name>L-tryptophan</name>
        <dbReference type="ChEBI" id="CHEBI:57912"/>
    </ligand>
</feature>
<evidence type="ECO:0000256" key="7">
    <source>
        <dbReference type="ARBA" id="ARBA00049929"/>
    </source>
</evidence>
<dbReference type="CDD" id="cd00806">
    <property type="entry name" value="TrpRS_core"/>
    <property type="match status" value="1"/>
</dbReference>
<comment type="subunit">
    <text evidence="8">Homodimer.</text>
</comment>
<evidence type="ECO:0000256" key="3">
    <source>
        <dbReference type="ARBA" id="ARBA00022741"/>
    </source>
</evidence>
<dbReference type="PANTHER" id="PTHR43766:SF1">
    <property type="entry name" value="TRYPTOPHAN--TRNA LIGASE, MITOCHONDRIAL"/>
    <property type="match status" value="1"/>
</dbReference>
<feature type="binding site" evidence="8">
    <location>
        <begin position="199"/>
        <end position="203"/>
    </location>
    <ligand>
        <name>ATP</name>
        <dbReference type="ChEBI" id="CHEBI:30616"/>
    </ligand>
</feature>
<feature type="binding site" evidence="8">
    <location>
        <begin position="15"/>
        <end position="17"/>
    </location>
    <ligand>
        <name>ATP</name>
        <dbReference type="ChEBI" id="CHEBI:30616"/>
    </ligand>
</feature>
<evidence type="ECO:0000313" key="11">
    <source>
        <dbReference type="Proteomes" id="UP000230363"/>
    </source>
</evidence>
<dbReference type="InterPro" id="IPR024109">
    <property type="entry name" value="Trp-tRNA-ligase_bac-type"/>
</dbReference>
<evidence type="ECO:0000313" key="10">
    <source>
        <dbReference type="EMBL" id="PIY59738.1"/>
    </source>
</evidence>
<evidence type="ECO:0000256" key="5">
    <source>
        <dbReference type="ARBA" id="ARBA00022917"/>
    </source>
</evidence>
<proteinExistence type="inferred from homology"/>
<dbReference type="EMBL" id="PFKZ01000006">
    <property type="protein sequence ID" value="PIY59738.1"/>
    <property type="molecule type" value="Genomic_DNA"/>
</dbReference>
<dbReference type="Gene3D" id="3.40.50.620">
    <property type="entry name" value="HUPs"/>
    <property type="match status" value="1"/>
</dbReference>
<feature type="short sequence motif" description="'HIGH' region" evidence="8">
    <location>
        <begin position="16"/>
        <end position="24"/>
    </location>
</feature>
<dbReference type="GO" id="GO:0004830">
    <property type="term" value="F:tryptophan-tRNA ligase activity"/>
    <property type="evidence" value="ECO:0007669"/>
    <property type="project" value="UniProtKB-UniRule"/>
</dbReference>
<comment type="caution">
    <text evidence="10">The sequence shown here is derived from an EMBL/GenBank/DDBJ whole genome shotgun (WGS) entry which is preliminary data.</text>
</comment>
<protein>
    <recommendedName>
        <fullName evidence="8">Tryptophan--tRNA ligase</fullName>
        <ecNumber evidence="8">6.1.1.2</ecNumber>
    </recommendedName>
    <alternativeName>
        <fullName evidence="8">Tryptophanyl-tRNA synthetase</fullName>
        <shortName evidence="8">TrpRS</shortName>
    </alternativeName>
</protein>
<dbReference type="InterPro" id="IPR014729">
    <property type="entry name" value="Rossmann-like_a/b/a_fold"/>
</dbReference>
<dbReference type="InterPro" id="IPR050203">
    <property type="entry name" value="Trp-tRNA_synthetase"/>
</dbReference>
<dbReference type="EC" id="6.1.1.2" evidence="8"/>
<dbReference type="Pfam" id="PF00579">
    <property type="entry name" value="tRNA-synt_1b"/>
    <property type="match status" value="1"/>
</dbReference>
<keyword evidence="3 8" id="KW-0547">Nucleotide-binding</keyword>
<comment type="similarity">
    <text evidence="1 8 9">Belongs to the class-I aminoacyl-tRNA synthetase family.</text>
</comment>
<dbReference type="AlphaFoldDB" id="A0A2M7Q8J3"/>
<dbReference type="NCBIfam" id="TIGR00233">
    <property type="entry name" value="trpS"/>
    <property type="match status" value="1"/>
</dbReference>
<keyword evidence="5 8" id="KW-0648">Protein biosynthesis</keyword>
<dbReference type="Proteomes" id="UP000230363">
    <property type="component" value="Unassembled WGS sequence"/>
</dbReference>
<feature type="binding site" evidence="8">
    <location>
        <begin position="23"/>
        <end position="24"/>
    </location>
    <ligand>
        <name>ATP</name>
        <dbReference type="ChEBI" id="CHEBI:30616"/>
    </ligand>
</feature>
<dbReference type="HAMAP" id="MF_00140_B">
    <property type="entry name" value="Trp_tRNA_synth_B"/>
    <property type="match status" value="1"/>
</dbReference>
<dbReference type="GO" id="GO:0006436">
    <property type="term" value="P:tryptophanyl-tRNA aminoacylation"/>
    <property type="evidence" value="ECO:0007669"/>
    <property type="project" value="UniProtKB-UniRule"/>
</dbReference>
<dbReference type="GO" id="GO:0005524">
    <property type="term" value="F:ATP binding"/>
    <property type="evidence" value="ECO:0007669"/>
    <property type="project" value="UniProtKB-UniRule"/>
</dbReference>
<dbReference type="FunFam" id="1.10.240.10:FF:000002">
    <property type="entry name" value="Tryptophan--tRNA ligase"/>
    <property type="match status" value="1"/>
</dbReference>
<dbReference type="SUPFAM" id="SSF52374">
    <property type="entry name" value="Nucleotidylyl transferase"/>
    <property type="match status" value="1"/>
</dbReference>
<dbReference type="InterPro" id="IPR001412">
    <property type="entry name" value="aa-tRNA-synth_I_CS"/>
</dbReference>
<comment type="subcellular location">
    <subcellularLocation>
        <location evidence="8">Cytoplasm</location>
    </subcellularLocation>
</comment>
<evidence type="ECO:0000256" key="1">
    <source>
        <dbReference type="ARBA" id="ARBA00005594"/>
    </source>
</evidence>
<keyword evidence="8" id="KW-0963">Cytoplasm</keyword>
<accession>A0A2M7Q8J3</accession>
<feature type="binding site" evidence="8">
    <location>
        <begin position="151"/>
        <end position="153"/>
    </location>
    <ligand>
        <name>ATP</name>
        <dbReference type="ChEBI" id="CHEBI:30616"/>
    </ligand>
</feature>
<reference evidence="11" key="1">
    <citation type="submission" date="2017-09" db="EMBL/GenBank/DDBJ databases">
        <title>Depth-based differentiation of microbial function through sediment-hosted aquifers and enrichment of novel symbionts in the deep terrestrial subsurface.</title>
        <authorList>
            <person name="Probst A.J."/>
            <person name="Ladd B."/>
            <person name="Jarett J.K."/>
            <person name="Geller-Mcgrath D.E."/>
            <person name="Sieber C.M.K."/>
            <person name="Emerson J.B."/>
            <person name="Anantharaman K."/>
            <person name="Thomas B.C."/>
            <person name="Malmstrom R."/>
            <person name="Stieglmeier M."/>
            <person name="Klingl A."/>
            <person name="Woyke T."/>
            <person name="Ryan C.M."/>
            <person name="Banfield J.F."/>
        </authorList>
    </citation>
    <scope>NUCLEOTIDE SEQUENCE [LARGE SCALE GENOMIC DNA]</scope>
</reference>
<evidence type="ECO:0000256" key="9">
    <source>
        <dbReference type="RuleBase" id="RU363036"/>
    </source>
</evidence>
<dbReference type="PRINTS" id="PR01039">
    <property type="entry name" value="TRNASYNTHTRP"/>
</dbReference>
<dbReference type="GO" id="GO:0005829">
    <property type="term" value="C:cytosol"/>
    <property type="evidence" value="ECO:0007669"/>
    <property type="project" value="TreeGrafter"/>
</dbReference>
<feature type="short sequence motif" description="'KMSKS' region" evidence="8">
    <location>
        <begin position="199"/>
        <end position="203"/>
    </location>
</feature>
<evidence type="ECO:0000256" key="6">
    <source>
        <dbReference type="ARBA" id="ARBA00023146"/>
    </source>
</evidence>